<dbReference type="Proteomes" id="UP000001191">
    <property type="component" value="Chromosome"/>
</dbReference>
<proteinExistence type="predicted"/>
<keyword evidence="3" id="KW-1185">Reference proteome</keyword>
<protein>
    <submittedName>
        <fullName evidence="2">Uncharacterized protein</fullName>
    </submittedName>
</protein>
<evidence type="ECO:0000313" key="2">
    <source>
        <dbReference type="EMBL" id="ACC84032.1"/>
    </source>
</evidence>
<name>B2J916_NOSP7</name>
<dbReference type="KEGG" id="npu:Npun_F5732"/>
<reference evidence="2 3" key="2">
    <citation type="journal article" date="2013" name="Plant Physiol.">
        <title>A Nostoc punctiforme Sugar Transporter Necessary to Establish a Cyanobacterium-Plant Symbiosis.</title>
        <authorList>
            <person name="Ekman M."/>
            <person name="Picossi S."/>
            <person name="Campbell E.L."/>
            <person name="Meeks J.C."/>
            <person name="Flores E."/>
        </authorList>
    </citation>
    <scope>NUCLEOTIDE SEQUENCE [LARGE SCALE GENOMIC DNA]</scope>
    <source>
        <strain evidence="3">ATCC 29133 / PCC 73102</strain>
    </source>
</reference>
<evidence type="ECO:0000313" key="3">
    <source>
        <dbReference type="Proteomes" id="UP000001191"/>
    </source>
</evidence>
<dbReference type="EnsemblBacteria" id="ACC84032">
    <property type="protein sequence ID" value="ACC84032"/>
    <property type="gene ID" value="Npun_F5732"/>
</dbReference>
<organism evidence="2 3">
    <name type="scientific">Nostoc punctiforme (strain ATCC 29133 / PCC 73102)</name>
    <dbReference type="NCBI Taxonomy" id="63737"/>
    <lineage>
        <taxon>Bacteria</taxon>
        <taxon>Bacillati</taxon>
        <taxon>Cyanobacteriota</taxon>
        <taxon>Cyanophyceae</taxon>
        <taxon>Nostocales</taxon>
        <taxon>Nostocaceae</taxon>
        <taxon>Nostoc</taxon>
    </lineage>
</organism>
<accession>B2J916</accession>
<dbReference type="EMBL" id="CP001037">
    <property type="protein sequence ID" value="ACC84032.1"/>
    <property type="molecule type" value="Genomic_DNA"/>
</dbReference>
<evidence type="ECO:0000256" key="1">
    <source>
        <dbReference type="SAM" id="MobiDB-lite"/>
    </source>
</evidence>
<reference evidence="3" key="1">
    <citation type="submission" date="2008-04" db="EMBL/GenBank/DDBJ databases">
        <title>Complete sequence of chromosome of Nostoc punctiforme ATCC 29133.</title>
        <authorList>
            <consortium name="US DOE Joint Genome Institute"/>
            <person name="Copeland A."/>
            <person name="Lucas S."/>
            <person name="Lapidus A."/>
            <person name="Glavina del Rio T."/>
            <person name="Dalin E."/>
            <person name="Tice H."/>
            <person name="Pitluck S."/>
            <person name="Chain P."/>
            <person name="Malfatti S."/>
            <person name="Shin M."/>
            <person name="Vergez L."/>
            <person name="Schmutz J."/>
            <person name="Larimer F."/>
            <person name="Land M."/>
            <person name="Hauser L."/>
            <person name="Kyrpides N."/>
            <person name="Kim E."/>
            <person name="Meeks J.C."/>
            <person name="Elhai J."/>
            <person name="Campbell E.L."/>
            <person name="Thiel T."/>
            <person name="Longmire J."/>
            <person name="Potts M."/>
            <person name="Atlas R."/>
        </authorList>
    </citation>
    <scope>NUCLEOTIDE SEQUENCE [LARGE SCALE GENOMIC DNA]</scope>
    <source>
        <strain evidence="3">ATCC 29133 / PCC 73102</strain>
    </source>
</reference>
<dbReference type="eggNOG" id="COG3678">
    <property type="taxonomic scope" value="Bacteria"/>
</dbReference>
<sequence>MIEEFFKMPINSIKRLSVFSTIFAFATILHGVVLAAPVPTSPATPGLTTQNSPATHQKIKLTNQQRQQIQVARQQRDKDIEALLNPSQATKFKAALQSRQRIRIVLKSLDLNQDQQKQVQSILQTYNQQVKQILSPQASQPTPNSVGVTSPTSNPVGTTQPVSQPIKK</sequence>
<dbReference type="AlphaFoldDB" id="B2J916"/>
<feature type="region of interest" description="Disordered" evidence="1">
    <location>
        <begin position="136"/>
        <end position="168"/>
    </location>
</feature>
<dbReference type="HOGENOM" id="CLU_1584785_0_0_3"/>
<gene>
    <name evidence="2" type="ordered locus">Npun_F5732</name>
</gene>